<evidence type="ECO:0000256" key="1">
    <source>
        <dbReference type="ARBA" id="ARBA00010746"/>
    </source>
</evidence>
<organism evidence="5 6">
    <name type="scientific">Urochloa decumbens</name>
    <dbReference type="NCBI Taxonomy" id="240449"/>
    <lineage>
        <taxon>Eukaryota</taxon>
        <taxon>Viridiplantae</taxon>
        <taxon>Streptophyta</taxon>
        <taxon>Embryophyta</taxon>
        <taxon>Tracheophyta</taxon>
        <taxon>Spermatophyta</taxon>
        <taxon>Magnoliopsida</taxon>
        <taxon>Liliopsida</taxon>
        <taxon>Poales</taxon>
        <taxon>Poaceae</taxon>
        <taxon>PACMAD clade</taxon>
        <taxon>Panicoideae</taxon>
        <taxon>Panicodae</taxon>
        <taxon>Paniceae</taxon>
        <taxon>Melinidinae</taxon>
        <taxon>Urochloa</taxon>
    </lineage>
</organism>
<dbReference type="AlphaFoldDB" id="A0ABC9E7A2"/>
<dbReference type="PANTHER" id="PTHR21495">
    <property type="entry name" value="NUCLEOPORIN-RELATED"/>
    <property type="match status" value="1"/>
</dbReference>
<comment type="similarity">
    <text evidence="1 4">Belongs to the plant dirigent protein family.</text>
</comment>
<evidence type="ECO:0000256" key="3">
    <source>
        <dbReference type="ARBA" id="ARBA00022525"/>
    </source>
</evidence>
<name>A0ABC9E7A2_9POAL</name>
<dbReference type="Proteomes" id="UP001497457">
    <property type="component" value="Chromosome 36b"/>
</dbReference>
<dbReference type="GO" id="GO:0009699">
    <property type="term" value="P:phenylpropanoid biosynthetic process"/>
    <property type="evidence" value="ECO:0007669"/>
    <property type="project" value="UniProtKB-ARBA"/>
</dbReference>
<dbReference type="Gene3D" id="2.40.480.10">
    <property type="entry name" value="Allene oxide cyclase-like"/>
    <property type="match status" value="1"/>
</dbReference>
<evidence type="ECO:0000313" key="6">
    <source>
        <dbReference type="Proteomes" id="UP001497457"/>
    </source>
</evidence>
<dbReference type="InterPro" id="IPR044859">
    <property type="entry name" value="Allene_oxi_cyc_Dirigent"/>
</dbReference>
<dbReference type="GO" id="GO:0048046">
    <property type="term" value="C:apoplast"/>
    <property type="evidence" value="ECO:0007669"/>
    <property type="project" value="UniProtKB-SubCell"/>
</dbReference>
<accession>A0ABC9E7A2</accession>
<keyword evidence="3 4" id="KW-0964">Secreted</keyword>
<feature type="chain" id="PRO_5044530647" description="Dirigent protein" evidence="4">
    <location>
        <begin position="29"/>
        <end position="200"/>
    </location>
</feature>
<sequence length="200" mass="21280">MPSFARPPRHLLLLSVAVVALSLTATDARRRRQVHLRLYMHDILDGPEQTAIRLIRNAGPPHEFQKGECFGDTMAIDDPITEGPGIIGSSSGPVVGRAQGTYMLSSQRENVLVVAVTVSLTDGPYSGSTFAVAGRVEIYNDAAEVAVVGGTGQFRRAAGHVVWRTSKLVSKVYVVVELIVDMSVPANDTASVGNGSLAIE</sequence>
<dbReference type="Pfam" id="PF03018">
    <property type="entry name" value="Dirigent"/>
    <property type="match status" value="1"/>
</dbReference>
<reference evidence="5 6" key="2">
    <citation type="submission" date="2024-10" db="EMBL/GenBank/DDBJ databases">
        <authorList>
            <person name="Ryan C."/>
        </authorList>
    </citation>
    <scope>NUCLEOTIDE SEQUENCE [LARGE SCALE GENOMIC DNA]</scope>
</reference>
<keyword evidence="6" id="KW-1185">Reference proteome</keyword>
<protein>
    <recommendedName>
        <fullName evidence="4">Dirigent protein</fullName>
    </recommendedName>
</protein>
<evidence type="ECO:0000256" key="2">
    <source>
        <dbReference type="ARBA" id="ARBA00011738"/>
    </source>
</evidence>
<reference evidence="6" key="1">
    <citation type="submission" date="2024-06" db="EMBL/GenBank/DDBJ databases">
        <authorList>
            <person name="Ryan C."/>
        </authorList>
    </citation>
    <scope>NUCLEOTIDE SEQUENCE [LARGE SCALE GENOMIC DNA]</scope>
</reference>
<feature type="signal peptide" evidence="4">
    <location>
        <begin position="1"/>
        <end position="28"/>
    </location>
</feature>
<comment type="subcellular location">
    <subcellularLocation>
        <location evidence="4">Secreted</location>
        <location evidence="4">Extracellular space</location>
        <location evidence="4">Apoplast</location>
    </subcellularLocation>
</comment>
<comment type="subunit">
    <text evidence="2 4">Homodimer.</text>
</comment>
<keyword evidence="4" id="KW-0052">Apoplast</keyword>
<dbReference type="InterPro" id="IPR004265">
    <property type="entry name" value="Dirigent"/>
</dbReference>
<evidence type="ECO:0000313" key="5">
    <source>
        <dbReference type="EMBL" id="CAL5053408.1"/>
    </source>
</evidence>
<proteinExistence type="inferred from homology"/>
<dbReference type="EMBL" id="OZ075146">
    <property type="protein sequence ID" value="CAL5053408.1"/>
    <property type="molecule type" value="Genomic_DNA"/>
</dbReference>
<keyword evidence="4" id="KW-0732">Signal</keyword>
<comment type="function">
    <text evidence="4">Dirigent proteins impart stereoselectivity on the phenoxy radical-coupling reaction, yielding optically active lignans from two molecules of coniferyl alcohol in the biosynthesis of lignans, flavonolignans, and alkaloids and thus plays a central role in plant secondary metabolism.</text>
</comment>
<gene>
    <name evidence="5" type="ORF">URODEC1_LOCUS93228</name>
</gene>
<evidence type="ECO:0000256" key="4">
    <source>
        <dbReference type="RuleBase" id="RU363099"/>
    </source>
</evidence>